<organism evidence="1 2">
    <name type="scientific">Ancylostoma ceylanicum</name>
    <dbReference type="NCBI Taxonomy" id="53326"/>
    <lineage>
        <taxon>Eukaryota</taxon>
        <taxon>Metazoa</taxon>
        <taxon>Ecdysozoa</taxon>
        <taxon>Nematoda</taxon>
        <taxon>Chromadorea</taxon>
        <taxon>Rhabditida</taxon>
        <taxon>Rhabditina</taxon>
        <taxon>Rhabditomorpha</taxon>
        <taxon>Strongyloidea</taxon>
        <taxon>Ancylostomatidae</taxon>
        <taxon>Ancylostomatinae</taxon>
        <taxon>Ancylostoma</taxon>
    </lineage>
</organism>
<name>A0A016V3S3_9BILA</name>
<dbReference type="AlphaFoldDB" id="A0A016V3S3"/>
<reference evidence="2" key="1">
    <citation type="journal article" date="2015" name="Nat. Genet.">
        <title>The genome and transcriptome of the zoonotic hookworm Ancylostoma ceylanicum identify infection-specific gene families.</title>
        <authorList>
            <person name="Schwarz E.M."/>
            <person name="Hu Y."/>
            <person name="Antoshechkin I."/>
            <person name="Miller M.M."/>
            <person name="Sternberg P.W."/>
            <person name="Aroian R.V."/>
        </authorList>
    </citation>
    <scope>NUCLEOTIDE SEQUENCE</scope>
    <source>
        <strain evidence="2">HY135</strain>
    </source>
</reference>
<proteinExistence type="predicted"/>
<evidence type="ECO:0000313" key="1">
    <source>
        <dbReference type="EMBL" id="EYC22065.1"/>
    </source>
</evidence>
<accession>A0A016V3S3</accession>
<sequence length="74" mass="8719">MAHVMLCKTGEKPVSEPLFYRRMWAGPRREDELSQEVRFRMRTSSEKFLCDEFVLIVRVPHHLLPHKLGGVLQV</sequence>
<keyword evidence="2" id="KW-1185">Reference proteome</keyword>
<dbReference type="Proteomes" id="UP000024635">
    <property type="component" value="Unassembled WGS sequence"/>
</dbReference>
<gene>
    <name evidence="1" type="primary">Acey_s0018.g3693</name>
    <name evidence="1" type="ORF">Y032_0018g3693</name>
</gene>
<protein>
    <submittedName>
        <fullName evidence="1">Uncharacterized protein</fullName>
    </submittedName>
</protein>
<evidence type="ECO:0000313" key="2">
    <source>
        <dbReference type="Proteomes" id="UP000024635"/>
    </source>
</evidence>
<comment type="caution">
    <text evidence="1">The sequence shown here is derived from an EMBL/GenBank/DDBJ whole genome shotgun (WGS) entry which is preliminary data.</text>
</comment>
<dbReference type="EMBL" id="JARK01001354">
    <property type="protein sequence ID" value="EYC22065.1"/>
    <property type="molecule type" value="Genomic_DNA"/>
</dbReference>